<accession>A0A7R9MDP2</accession>
<evidence type="ECO:0000313" key="12">
    <source>
        <dbReference type="EMBL" id="CAD7658266.1"/>
    </source>
</evidence>
<keyword evidence="8 9" id="KW-0807">Transducer</keyword>
<evidence type="ECO:0000256" key="10">
    <source>
        <dbReference type="SAM" id="Phobius"/>
    </source>
</evidence>
<dbReference type="GO" id="GO:0005886">
    <property type="term" value="C:plasma membrane"/>
    <property type="evidence" value="ECO:0007669"/>
    <property type="project" value="TreeGrafter"/>
</dbReference>
<feature type="transmembrane region" description="Helical" evidence="10">
    <location>
        <begin position="395"/>
        <end position="416"/>
    </location>
</feature>
<evidence type="ECO:0000256" key="6">
    <source>
        <dbReference type="ARBA" id="ARBA00023136"/>
    </source>
</evidence>
<evidence type="ECO:0000256" key="9">
    <source>
        <dbReference type="RuleBase" id="RU000688"/>
    </source>
</evidence>
<dbReference type="InterPro" id="IPR017452">
    <property type="entry name" value="GPCR_Rhodpsn_7TM"/>
</dbReference>
<dbReference type="GO" id="GO:0004983">
    <property type="term" value="F:neuropeptide Y receptor activity"/>
    <property type="evidence" value="ECO:0007669"/>
    <property type="project" value="InterPro"/>
</dbReference>
<evidence type="ECO:0000256" key="1">
    <source>
        <dbReference type="ARBA" id="ARBA00004141"/>
    </source>
</evidence>
<feature type="transmembrane region" description="Helical" evidence="10">
    <location>
        <begin position="347"/>
        <end position="375"/>
    </location>
</feature>
<protein>
    <recommendedName>
        <fullName evidence="11">G-protein coupled receptors family 1 profile domain-containing protein</fullName>
    </recommendedName>
</protein>
<dbReference type="PROSITE" id="PS50262">
    <property type="entry name" value="G_PROTEIN_RECEP_F1_2"/>
    <property type="match status" value="2"/>
</dbReference>
<dbReference type="PROSITE" id="PS00237">
    <property type="entry name" value="G_PROTEIN_RECEP_F1_1"/>
    <property type="match status" value="1"/>
</dbReference>
<keyword evidence="13" id="KW-1185">Reference proteome</keyword>
<dbReference type="OrthoDB" id="10037617at2759"/>
<feature type="non-terminal residue" evidence="12">
    <location>
        <position position="1"/>
    </location>
</feature>
<feature type="domain" description="G-protein coupled receptors family 1 profile" evidence="11">
    <location>
        <begin position="20"/>
        <end position="237"/>
    </location>
</feature>
<feature type="transmembrane region" description="Helical" evidence="10">
    <location>
        <begin position="180"/>
        <end position="199"/>
    </location>
</feature>
<feature type="transmembrane region" description="Helical" evidence="10">
    <location>
        <begin position="224"/>
        <end position="242"/>
    </location>
</feature>
<sequence length="527" mass="59658">TRNVLIISFYSLIVVVSLCGNLLVCKIAFTKRKMRTTTNILIASLACSDIVMTAFNIPFNIARLLLSDWPFGSVLCILVPLIQTSCVYVSTFTMTFISLHRWRTISKRSLFRKFSPIRLFAIIAVIWGLAIIVSLPLAIFNRIKEVTFQSQTVIRCRPQYPNFGFNYPLFLSVEVLVTQYVVPLTITCIVYVKIGLVVVQQGKLAGMSNDDRKRRQVEAKRRRIVMLALAVIVFAVCCTLVYDIDTSLTDIAVYIGNTTSPTTAPVASPTPPEVQTTRNVLIISFYSLIVVVSLCGNLLVCKIAFTKRKMRTTTNILIASLACSDIVMTAFNIPFNIARLLLSDWPFGSILCILVPLIQTSCVYVSTFTMTFISLHRWRTISKRSLFRKFSPIRLFVIIAVIWALAIIVSLPLAIFNRIQEVTFQSKTVIRCRSQYPNFGFNYRLFSSVEVLFTQYVVPLTITCIMYVKIGLVVVQQGKLAGMSNDDRKRRQIEAKRRDRLALVVIVFAVCWYVLYCLPFSGRGEFT</sequence>
<dbReference type="PANTHER" id="PTHR45695:SF9">
    <property type="entry name" value="LEUCOKININ RECEPTOR"/>
    <property type="match status" value="1"/>
</dbReference>
<feature type="transmembrane region" description="Helical" evidence="10">
    <location>
        <begin position="316"/>
        <end position="335"/>
    </location>
</feature>
<name>A0A7R9MDP2_9ACAR</name>
<comment type="similarity">
    <text evidence="2 9">Belongs to the G-protein coupled receptor 1 family.</text>
</comment>
<proteinExistence type="inferred from homology"/>
<keyword evidence="4 10" id="KW-1133">Transmembrane helix</keyword>
<keyword evidence="7 9" id="KW-0675">Receptor</keyword>
<feature type="transmembrane region" description="Helical" evidence="10">
    <location>
        <begin position="71"/>
        <end position="99"/>
    </location>
</feature>
<feature type="domain" description="G-protein coupled receptors family 1 profile" evidence="11">
    <location>
        <begin position="296"/>
        <end position="527"/>
    </location>
</feature>
<feature type="transmembrane region" description="Helical" evidence="10">
    <location>
        <begin position="41"/>
        <end position="59"/>
    </location>
</feature>
<evidence type="ECO:0000256" key="5">
    <source>
        <dbReference type="ARBA" id="ARBA00023040"/>
    </source>
</evidence>
<reference evidence="12" key="1">
    <citation type="submission" date="2020-11" db="EMBL/GenBank/DDBJ databases">
        <authorList>
            <person name="Tran Van P."/>
        </authorList>
    </citation>
    <scope>NUCLEOTIDE SEQUENCE</scope>
</reference>
<dbReference type="SMART" id="SM01381">
    <property type="entry name" value="7TM_GPCR_Srsx"/>
    <property type="match status" value="1"/>
</dbReference>
<evidence type="ECO:0000256" key="2">
    <source>
        <dbReference type="ARBA" id="ARBA00010663"/>
    </source>
</evidence>
<dbReference type="EMBL" id="CAJPVJ010014616">
    <property type="protein sequence ID" value="CAG2175452.1"/>
    <property type="molecule type" value="Genomic_DNA"/>
</dbReference>
<evidence type="ECO:0000313" key="13">
    <source>
        <dbReference type="Proteomes" id="UP000728032"/>
    </source>
</evidence>
<keyword evidence="6 10" id="KW-0472">Membrane</keyword>
<dbReference type="InterPro" id="IPR000611">
    <property type="entry name" value="NPY_rcpt"/>
</dbReference>
<organism evidence="12">
    <name type="scientific">Oppiella nova</name>
    <dbReference type="NCBI Taxonomy" id="334625"/>
    <lineage>
        <taxon>Eukaryota</taxon>
        <taxon>Metazoa</taxon>
        <taxon>Ecdysozoa</taxon>
        <taxon>Arthropoda</taxon>
        <taxon>Chelicerata</taxon>
        <taxon>Arachnida</taxon>
        <taxon>Acari</taxon>
        <taxon>Acariformes</taxon>
        <taxon>Sarcoptiformes</taxon>
        <taxon>Oribatida</taxon>
        <taxon>Brachypylina</taxon>
        <taxon>Oppioidea</taxon>
        <taxon>Oppiidae</taxon>
        <taxon>Oppiella</taxon>
    </lineage>
</organism>
<evidence type="ECO:0000256" key="3">
    <source>
        <dbReference type="ARBA" id="ARBA00022692"/>
    </source>
</evidence>
<feature type="transmembrane region" description="Helical" evidence="10">
    <location>
        <begin position="6"/>
        <end position="29"/>
    </location>
</feature>
<keyword evidence="3 9" id="KW-0812">Transmembrane</keyword>
<dbReference type="Gene3D" id="1.20.1070.10">
    <property type="entry name" value="Rhodopsin 7-helix transmembrane proteins"/>
    <property type="match status" value="2"/>
</dbReference>
<evidence type="ECO:0000259" key="11">
    <source>
        <dbReference type="PROSITE" id="PS50262"/>
    </source>
</evidence>
<dbReference type="Pfam" id="PF00001">
    <property type="entry name" value="7tm_1"/>
    <property type="match status" value="2"/>
</dbReference>
<comment type="subcellular location">
    <subcellularLocation>
        <location evidence="1">Membrane</location>
        <topology evidence="1">Multi-pass membrane protein</topology>
    </subcellularLocation>
</comment>
<feature type="transmembrane region" description="Helical" evidence="10">
    <location>
        <begin position="501"/>
        <end position="521"/>
    </location>
</feature>
<dbReference type="SUPFAM" id="SSF81321">
    <property type="entry name" value="Family A G protein-coupled receptor-like"/>
    <property type="match status" value="2"/>
</dbReference>
<dbReference type="AlphaFoldDB" id="A0A7R9MDP2"/>
<gene>
    <name evidence="12" type="ORF">ONB1V03_LOCUS14889</name>
</gene>
<dbReference type="InterPro" id="IPR000276">
    <property type="entry name" value="GPCR_Rhodpsn"/>
</dbReference>
<feature type="transmembrane region" description="Helical" evidence="10">
    <location>
        <begin position="119"/>
        <end position="140"/>
    </location>
</feature>
<evidence type="ECO:0000256" key="8">
    <source>
        <dbReference type="ARBA" id="ARBA00023224"/>
    </source>
</evidence>
<dbReference type="PRINTS" id="PR00237">
    <property type="entry name" value="GPCRRHODOPSN"/>
</dbReference>
<dbReference type="Proteomes" id="UP000728032">
    <property type="component" value="Unassembled WGS sequence"/>
</dbReference>
<feature type="transmembrane region" description="Helical" evidence="10">
    <location>
        <begin position="456"/>
        <end position="480"/>
    </location>
</feature>
<dbReference type="PRINTS" id="PR01012">
    <property type="entry name" value="NRPEPTIDEYR"/>
</dbReference>
<feature type="transmembrane region" description="Helical" evidence="10">
    <location>
        <begin position="280"/>
        <end position="304"/>
    </location>
</feature>
<evidence type="ECO:0000256" key="4">
    <source>
        <dbReference type="ARBA" id="ARBA00022989"/>
    </source>
</evidence>
<dbReference type="EMBL" id="OC929441">
    <property type="protein sequence ID" value="CAD7658266.1"/>
    <property type="molecule type" value="Genomic_DNA"/>
</dbReference>
<evidence type="ECO:0000256" key="7">
    <source>
        <dbReference type="ARBA" id="ARBA00023170"/>
    </source>
</evidence>
<dbReference type="PANTHER" id="PTHR45695">
    <property type="entry name" value="LEUCOKININ RECEPTOR-RELATED"/>
    <property type="match status" value="1"/>
</dbReference>
<keyword evidence="5 9" id="KW-0297">G-protein coupled receptor</keyword>